<evidence type="ECO:0000256" key="3">
    <source>
        <dbReference type="ARBA" id="ARBA00012438"/>
    </source>
</evidence>
<dbReference type="Gene3D" id="1.10.287.130">
    <property type="match status" value="1"/>
</dbReference>
<comment type="caution">
    <text evidence="16">The sequence shown here is derived from an EMBL/GenBank/DDBJ whole genome shotgun (WGS) entry which is preliminary data.</text>
</comment>
<dbReference type="InterPro" id="IPR003594">
    <property type="entry name" value="HATPase_dom"/>
</dbReference>
<keyword evidence="11 14" id="KW-1133">Transmembrane helix</keyword>
<dbReference type="GO" id="GO:0005524">
    <property type="term" value="F:ATP binding"/>
    <property type="evidence" value="ECO:0007669"/>
    <property type="project" value="UniProtKB-KW"/>
</dbReference>
<dbReference type="InterPro" id="IPR036890">
    <property type="entry name" value="HATPase_C_sf"/>
</dbReference>
<evidence type="ECO:0000256" key="5">
    <source>
        <dbReference type="ARBA" id="ARBA00022553"/>
    </source>
</evidence>
<keyword evidence="10" id="KW-0067">ATP-binding</keyword>
<dbReference type="InterPro" id="IPR003661">
    <property type="entry name" value="HisK_dim/P_dom"/>
</dbReference>
<reference evidence="16 17" key="2">
    <citation type="submission" date="2009-02" db="EMBL/GenBank/DDBJ databases">
        <title>Draft genome sequence of Holdemania filiformis DSM 12042.</title>
        <authorList>
            <person name="Sudarsanam P."/>
            <person name="Ley R."/>
            <person name="Guruge J."/>
            <person name="Turnbaugh P.J."/>
            <person name="Mahowald M."/>
            <person name="Liep D."/>
            <person name="Gordon J."/>
        </authorList>
    </citation>
    <scope>NUCLEOTIDE SEQUENCE [LARGE SCALE GENOMIC DNA]</scope>
    <source>
        <strain evidence="16 17">DSM 12042</strain>
    </source>
</reference>
<evidence type="ECO:0000256" key="13">
    <source>
        <dbReference type="ARBA" id="ARBA00023136"/>
    </source>
</evidence>
<evidence type="ECO:0000259" key="15">
    <source>
        <dbReference type="PROSITE" id="PS50109"/>
    </source>
</evidence>
<evidence type="ECO:0000256" key="2">
    <source>
        <dbReference type="ARBA" id="ARBA00004651"/>
    </source>
</evidence>
<evidence type="ECO:0000256" key="6">
    <source>
        <dbReference type="ARBA" id="ARBA00022679"/>
    </source>
</evidence>
<dbReference type="EC" id="2.7.13.3" evidence="3"/>
<evidence type="ECO:0000256" key="8">
    <source>
        <dbReference type="ARBA" id="ARBA00022741"/>
    </source>
</evidence>
<evidence type="ECO:0000256" key="9">
    <source>
        <dbReference type="ARBA" id="ARBA00022777"/>
    </source>
</evidence>
<feature type="domain" description="Histidine kinase" evidence="15">
    <location>
        <begin position="112"/>
        <end position="316"/>
    </location>
</feature>
<evidence type="ECO:0000256" key="11">
    <source>
        <dbReference type="ARBA" id="ARBA00022989"/>
    </source>
</evidence>
<sequence length="317" mass="36518">MRTSIRDFNVVLWISLIFCVLLLLGNPLPPAAVVLVVLIILLNLTILCWLFFLRLDIRKMLNFCQAVRVGNYDQKPIALSRNDEITDLNKEIAAMKEYLQAMHDAKSQMIQNISHNLKTPLSVIMLSCEMLLDGDVEAAQVQPYYRQIYQVSEKMLKEIERLLELNRINHLITLNEPCTQETAMKELIENRIEVFAPLIEKRGLQIEPALYPVKFKGKPEHWETVVDNLLENAVRYAETTIKIRCYPQSLAIYNDGIRLPSAMLRKIFDPYVKGEQGKSGLGLAMVQSIANLYDYQVFAENKTQGMEFKILAKEKER</sequence>
<protein>
    <recommendedName>
        <fullName evidence="3">histidine kinase</fullName>
        <ecNumber evidence="3">2.7.13.3</ecNumber>
    </recommendedName>
</protein>
<evidence type="ECO:0000256" key="4">
    <source>
        <dbReference type="ARBA" id="ARBA00022475"/>
    </source>
</evidence>
<accession>B9Y8Q9</accession>
<dbReference type="Gene3D" id="3.30.565.10">
    <property type="entry name" value="Histidine kinase-like ATPase, C-terminal domain"/>
    <property type="match status" value="1"/>
</dbReference>
<evidence type="ECO:0000256" key="1">
    <source>
        <dbReference type="ARBA" id="ARBA00000085"/>
    </source>
</evidence>
<dbReference type="RefSeq" id="WP_006059394.1">
    <property type="nucleotide sequence ID" value="NZ_GG657557.1"/>
</dbReference>
<keyword evidence="9 16" id="KW-0418">Kinase</keyword>
<evidence type="ECO:0000313" key="17">
    <source>
        <dbReference type="Proteomes" id="UP000005950"/>
    </source>
</evidence>
<keyword evidence="12" id="KW-0902">Two-component regulatory system</keyword>
<reference evidence="16 17" key="1">
    <citation type="submission" date="2008-12" db="EMBL/GenBank/DDBJ databases">
        <authorList>
            <person name="Fulton L."/>
            <person name="Clifton S."/>
            <person name="Fulton B."/>
            <person name="Xu J."/>
            <person name="Minx P."/>
            <person name="Pepin K.H."/>
            <person name="Johnson M."/>
            <person name="Bhonagiri V."/>
            <person name="Nash W.E."/>
            <person name="Mardis E.R."/>
            <person name="Wilson R.K."/>
        </authorList>
    </citation>
    <scope>NUCLEOTIDE SEQUENCE [LARGE SCALE GENOMIC DNA]</scope>
    <source>
        <strain evidence="16 17">DSM 12042</strain>
    </source>
</reference>
<evidence type="ECO:0000256" key="7">
    <source>
        <dbReference type="ARBA" id="ARBA00022692"/>
    </source>
</evidence>
<comment type="subcellular location">
    <subcellularLocation>
        <location evidence="2">Cell membrane</location>
        <topology evidence="2">Multi-pass membrane protein</topology>
    </subcellularLocation>
</comment>
<dbReference type="CDD" id="cd00082">
    <property type="entry name" value="HisKA"/>
    <property type="match status" value="1"/>
</dbReference>
<dbReference type="STRING" id="545696.HOLDEFILI_02207"/>
<proteinExistence type="predicted"/>
<gene>
    <name evidence="16" type="ORF">HOLDEFILI_02207</name>
</gene>
<keyword evidence="6" id="KW-0808">Transferase</keyword>
<dbReference type="GO" id="GO:0000155">
    <property type="term" value="F:phosphorelay sensor kinase activity"/>
    <property type="evidence" value="ECO:0007669"/>
    <property type="project" value="InterPro"/>
</dbReference>
<dbReference type="SMART" id="SM00388">
    <property type="entry name" value="HisKA"/>
    <property type="match status" value="1"/>
</dbReference>
<dbReference type="AlphaFoldDB" id="B9Y8Q9"/>
<dbReference type="InterPro" id="IPR050398">
    <property type="entry name" value="HssS/ArlS-like"/>
</dbReference>
<dbReference type="HOGENOM" id="CLU_876530_0_0_9"/>
<dbReference type="InterPro" id="IPR005467">
    <property type="entry name" value="His_kinase_dom"/>
</dbReference>
<feature type="transmembrane region" description="Helical" evidence="14">
    <location>
        <begin position="7"/>
        <end position="25"/>
    </location>
</feature>
<dbReference type="OrthoDB" id="9780718at2"/>
<evidence type="ECO:0000313" key="16">
    <source>
        <dbReference type="EMBL" id="EEF67635.1"/>
    </source>
</evidence>
<feature type="transmembrane region" description="Helical" evidence="14">
    <location>
        <begin position="31"/>
        <end position="53"/>
    </location>
</feature>
<keyword evidence="13 14" id="KW-0472">Membrane</keyword>
<dbReference type="PANTHER" id="PTHR45528">
    <property type="entry name" value="SENSOR HISTIDINE KINASE CPXA"/>
    <property type="match status" value="1"/>
</dbReference>
<dbReference type="GO" id="GO:0005886">
    <property type="term" value="C:plasma membrane"/>
    <property type="evidence" value="ECO:0007669"/>
    <property type="project" value="UniProtKB-SubCell"/>
</dbReference>
<dbReference type="SMART" id="SM00387">
    <property type="entry name" value="HATPase_c"/>
    <property type="match status" value="1"/>
</dbReference>
<dbReference type="PROSITE" id="PS50109">
    <property type="entry name" value="HIS_KIN"/>
    <property type="match status" value="1"/>
</dbReference>
<comment type="catalytic activity">
    <reaction evidence="1">
        <text>ATP + protein L-histidine = ADP + protein N-phospho-L-histidine.</text>
        <dbReference type="EC" id="2.7.13.3"/>
    </reaction>
</comment>
<keyword evidence="8" id="KW-0547">Nucleotide-binding</keyword>
<evidence type="ECO:0000256" key="10">
    <source>
        <dbReference type="ARBA" id="ARBA00022840"/>
    </source>
</evidence>
<dbReference type="EMBL" id="ACCF01000129">
    <property type="protein sequence ID" value="EEF67635.1"/>
    <property type="molecule type" value="Genomic_DNA"/>
</dbReference>
<dbReference type="Pfam" id="PF02518">
    <property type="entry name" value="HATPase_c"/>
    <property type="match status" value="1"/>
</dbReference>
<name>B9Y8Q9_9FIRM</name>
<dbReference type="PANTHER" id="PTHR45528:SF1">
    <property type="entry name" value="SENSOR HISTIDINE KINASE CPXA"/>
    <property type="match status" value="1"/>
</dbReference>
<keyword evidence="4" id="KW-1003">Cell membrane</keyword>
<dbReference type="eggNOG" id="COG0642">
    <property type="taxonomic scope" value="Bacteria"/>
</dbReference>
<dbReference type="InterPro" id="IPR036097">
    <property type="entry name" value="HisK_dim/P_sf"/>
</dbReference>
<dbReference type="Proteomes" id="UP000005950">
    <property type="component" value="Unassembled WGS sequence"/>
</dbReference>
<keyword evidence="7 14" id="KW-0812">Transmembrane</keyword>
<dbReference type="SUPFAM" id="SSF47384">
    <property type="entry name" value="Homodimeric domain of signal transducing histidine kinase"/>
    <property type="match status" value="1"/>
</dbReference>
<evidence type="ECO:0000256" key="14">
    <source>
        <dbReference type="SAM" id="Phobius"/>
    </source>
</evidence>
<dbReference type="SUPFAM" id="SSF55874">
    <property type="entry name" value="ATPase domain of HSP90 chaperone/DNA topoisomerase II/histidine kinase"/>
    <property type="match status" value="1"/>
</dbReference>
<keyword evidence="5" id="KW-0597">Phosphoprotein</keyword>
<evidence type="ECO:0000256" key="12">
    <source>
        <dbReference type="ARBA" id="ARBA00023012"/>
    </source>
</evidence>
<dbReference type="Pfam" id="PF00512">
    <property type="entry name" value="HisKA"/>
    <property type="match status" value="1"/>
</dbReference>
<organism evidence="16 17">
    <name type="scientific">Holdemania filiformis DSM 12042</name>
    <dbReference type="NCBI Taxonomy" id="545696"/>
    <lineage>
        <taxon>Bacteria</taxon>
        <taxon>Bacillati</taxon>
        <taxon>Bacillota</taxon>
        <taxon>Erysipelotrichia</taxon>
        <taxon>Erysipelotrichales</taxon>
        <taxon>Erysipelotrichaceae</taxon>
        <taxon>Holdemania</taxon>
    </lineage>
</organism>